<evidence type="ECO:0000313" key="2">
    <source>
        <dbReference type="EMBL" id="KKT65716.1"/>
    </source>
</evidence>
<protein>
    <submittedName>
        <fullName evidence="2">Formamidopyrimidine-DNA glycosylase</fullName>
    </submittedName>
</protein>
<dbReference type="AlphaFoldDB" id="A0A0G1J2A4"/>
<reference evidence="2 3" key="1">
    <citation type="journal article" date="2015" name="Nature">
        <title>rRNA introns, odd ribosomes, and small enigmatic genomes across a large radiation of phyla.</title>
        <authorList>
            <person name="Brown C.T."/>
            <person name="Hug L.A."/>
            <person name="Thomas B.C."/>
            <person name="Sharon I."/>
            <person name="Castelle C.J."/>
            <person name="Singh A."/>
            <person name="Wilkins M.J."/>
            <person name="Williams K.H."/>
            <person name="Banfield J.F."/>
        </authorList>
    </citation>
    <scope>NUCLEOTIDE SEQUENCE [LARGE SCALE GENOMIC DNA]</scope>
</reference>
<name>A0A0G1J2A4_9BACT</name>
<evidence type="ECO:0000313" key="3">
    <source>
        <dbReference type="Proteomes" id="UP000034826"/>
    </source>
</evidence>
<dbReference type="GO" id="GO:0008270">
    <property type="term" value="F:zinc ion binding"/>
    <property type="evidence" value="ECO:0007669"/>
    <property type="project" value="InterPro"/>
</dbReference>
<proteinExistence type="predicted"/>
<dbReference type="GO" id="GO:0006284">
    <property type="term" value="P:base-excision repair"/>
    <property type="evidence" value="ECO:0007669"/>
    <property type="project" value="InterPro"/>
</dbReference>
<feature type="domain" description="Formamidopyrimidine-DNA glycosylase catalytic" evidence="1">
    <location>
        <begin position="2"/>
        <end position="82"/>
    </location>
</feature>
<dbReference type="SMART" id="SM00898">
    <property type="entry name" value="Fapy_DNA_glyco"/>
    <property type="match status" value="1"/>
</dbReference>
<dbReference type="InterPro" id="IPR012319">
    <property type="entry name" value="FPG_cat"/>
</dbReference>
<evidence type="ECO:0000259" key="1">
    <source>
        <dbReference type="PROSITE" id="PS51068"/>
    </source>
</evidence>
<organism evidence="2 3">
    <name type="scientific">Candidatus Woesebacteria bacterium GW2011_GWA2_44_33</name>
    <dbReference type="NCBI Taxonomy" id="1618564"/>
    <lineage>
        <taxon>Bacteria</taxon>
        <taxon>Candidatus Woeseibacteriota</taxon>
    </lineage>
</organism>
<dbReference type="Gene3D" id="3.20.190.10">
    <property type="entry name" value="MutM-like, N-terminal"/>
    <property type="match status" value="1"/>
</dbReference>
<gene>
    <name evidence="2" type="ORF">UW60_C0037G0001</name>
</gene>
<dbReference type="SUPFAM" id="SSF81624">
    <property type="entry name" value="N-terminal domain of MutM-like DNA repair proteins"/>
    <property type="match status" value="1"/>
</dbReference>
<dbReference type="PROSITE" id="PS51068">
    <property type="entry name" value="FPG_CAT"/>
    <property type="match status" value="1"/>
</dbReference>
<dbReference type="PATRIC" id="fig|1618564.3.peg.827"/>
<dbReference type="GO" id="GO:0003906">
    <property type="term" value="F:DNA-(apurinic or apyrimidinic site) endonuclease activity"/>
    <property type="evidence" value="ECO:0007669"/>
    <property type="project" value="InterPro"/>
</dbReference>
<feature type="non-terminal residue" evidence="2">
    <location>
        <position position="82"/>
    </location>
</feature>
<sequence length="82" mass="9222">MPELPEVETIKRDLSKLIVGRKILGISTDSPKQIKPSFEVIKKSAVGASIDKIERRAKLLEFFLSNKRILVAHLKLTGRLLV</sequence>
<comment type="caution">
    <text evidence="2">The sequence shown here is derived from an EMBL/GenBank/DDBJ whole genome shotgun (WGS) entry which is preliminary data.</text>
</comment>
<dbReference type="Pfam" id="PF01149">
    <property type="entry name" value="Fapy_DNA_glyco"/>
    <property type="match status" value="1"/>
</dbReference>
<dbReference type="Proteomes" id="UP000034826">
    <property type="component" value="Unassembled WGS sequence"/>
</dbReference>
<accession>A0A0G1J2A4</accession>
<dbReference type="EMBL" id="LCIY01000037">
    <property type="protein sequence ID" value="KKT65716.1"/>
    <property type="molecule type" value="Genomic_DNA"/>
</dbReference>
<dbReference type="GO" id="GO:0019104">
    <property type="term" value="F:DNA N-glycosylase activity"/>
    <property type="evidence" value="ECO:0007669"/>
    <property type="project" value="InterPro"/>
</dbReference>
<dbReference type="InterPro" id="IPR035937">
    <property type="entry name" value="FPG_N"/>
</dbReference>